<name>A0A381N855_9ZZZZ</name>
<dbReference type="GO" id="GO:0008713">
    <property type="term" value="F:ADP-heptose-lipopolysaccharide heptosyltransferase activity"/>
    <property type="evidence" value="ECO:0007669"/>
    <property type="project" value="TreeGrafter"/>
</dbReference>
<evidence type="ECO:0000256" key="1">
    <source>
        <dbReference type="ARBA" id="ARBA00004515"/>
    </source>
</evidence>
<reference evidence="13" key="1">
    <citation type="submission" date="2018-05" db="EMBL/GenBank/DDBJ databases">
        <authorList>
            <person name="Lanie J.A."/>
            <person name="Ng W.-L."/>
            <person name="Kazmierczak K.M."/>
            <person name="Andrzejewski T.M."/>
            <person name="Davidsen T.M."/>
            <person name="Wayne K.J."/>
            <person name="Tettelin H."/>
            <person name="Glass J.I."/>
            <person name="Rusch D."/>
            <person name="Podicherti R."/>
            <person name="Tsui H.-C.T."/>
            <person name="Winkler M.E."/>
        </authorList>
    </citation>
    <scope>NUCLEOTIDE SEQUENCE</scope>
</reference>
<keyword evidence="4" id="KW-0997">Cell inner membrane</keyword>
<dbReference type="SUPFAM" id="SSF53756">
    <property type="entry name" value="UDP-Glycosyltransferase/glycogen phosphorylase"/>
    <property type="match status" value="1"/>
</dbReference>
<evidence type="ECO:0000256" key="9">
    <source>
        <dbReference type="ARBA" id="ARBA00044041"/>
    </source>
</evidence>
<dbReference type="InterPro" id="IPR011908">
    <property type="entry name" value="LipoPS_heptosylTferase-I"/>
</dbReference>
<dbReference type="InterPro" id="IPR051199">
    <property type="entry name" value="LPS_LOS_Heptosyltrfase"/>
</dbReference>
<dbReference type="Gene3D" id="3.40.50.2000">
    <property type="entry name" value="Glycogen Phosphorylase B"/>
    <property type="match status" value="2"/>
</dbReference>
<dbReference type="InterPro" id="IPR002201">
    <property type="entry name" value="Glyco_trans_9"/>
</dbReference>
<keyword evidence="5" id="KW-0328">Glycosyltransferase</keyword>
<evidence type="ECO:0000256" key="8">
    <source>
        <dbReference type="ARBA" id="ARBA00023136"/>
    </source>
</evidence>
<comment type="subcellular location">
    <subcellularLocation>
        <location evidence="1">Cell inner membrane</location>
        <topology evidence="1">Peripheral membrane protein</topology>
        <orientation evidence="1">Cytoplasmic side</orientation>
    </subcellularLocation>
</comment>
<dbReference type="GO" id="GO:0005886">
    <property type="term" value="C:plasma membrane"/>
    <property type="evidence" value="ECO:0007669"/>
    <property type="project" value="UniProtKB-SubCell"/>
</dbReference>
<evidence type="ECO:0000256" key="4">
    <source>
        <dbReference type="ARBA" id="ARBA00022519"/>
    </source>
</evidence>
<dbReference type="EMBL" id="UINC01000179">
    <property type="protein sequence ID" value="SUZ50629.1"/>
    <property type="molecule type" value="Genomic_DNA"/>
</dbReference>
<sequence>MRVLIIKLTSMGDLMHALPALTDAAKQIPNIEFDWVVDENFSEVPLWHPKVKSVITTNHRSWKKNIFSTSLINELKSIKSTLNNTNYDAVIDMQNNLKSAAVSFLVKDSVHGLDKGSAREYPSHLAYKFKYKVSKENHAITRQRQLLALSLNYEFDTKDIDYGIQNDNFERPNLELPNKYLFLVHNASWPTKMWSISRWQELIQLINGEGYMAILPSGSKEEFKRAQEIASISTDALAIPAQSLNRTAYIIENAAGCICSDTGLAHLSALLGKPSVTLYSVTDEKLIGTRGNNQTHIISSDSKMDSITSQRAWEELKLLIEAGGG</sequence>
<dbReference type="PANTHER" id="PTHR30160:SF19">
    <property type="entry name" value="LIPOPOLYSACCHARIDE HEPTOSYLTRANSFERASE 1"/>
    <property type="match status" value="1"/>
</dbReference>
<proteinExistence type="predicted"/>
<dbReference type="NCBIfam" id="TIGR02193">
    <property type="entry name" value="heptsyl_trn_I"/>
    <property type="match status" value="1"/>
</dbReference>
<keyword evidence="8" id="KW-0472">Membrane</keyword>
<evidence type="ECO:0000256" key="5">
    <source>
        <dbReference type="ARBA" id="ARBA00022676"/>
    </source>
</evidence>
<evidence type="ECO:0000256" key="6">
    <source>
        <dbReference type="ARBA" id="ARBA00022679"/>
    </source>
</evidence>
<accession>A0A381N855</accession>
<evidence type="ECO:0000256" key="3">
    <source>
        <dbReference type="ARBA" id="ARBA00022475"/>
    </source>
</evidence>
<keyword evidence="6" id="KW-0808">Transferase</keyword>
<comment type="pathway">
    <text evidence="2">Bacterial outer membrane biogenesis; LPS core biosynthesis.</text>
</comment>
<evidence type="ECO:0000256" key="12">
    <source>
        <dbReference type="ARBA" id="ARBA00049201"/>
    </source>
</evidence>
<keyword evidence="3" id="KW-1003">Cell membrane</keyword>
<dbReference type="CDD" id="cd03789">
    <property type="entry name" value="GT9_LPS_heptosyltransferase"/>
    <property type="match status" value="1"/>
</dbReference>
<keyword evidence="7" id="KW-0448">Lipopolysaccharide biosynthesis</keyword>
<dbReference type="PANTHER" id="PTHR30160">
    <property type="entry name" value="TETRAACYLDISACCHARIDE 4'-KINASE-RELATED"/>
    <property type="match status" value="1"/>
</dbReference>
<comment type="catalytic activity">
    <reaction evidence="12">
        <text>an alpha-Kdo-(2-&gt;4)-alpha-Kdo-(2-&gt;6)-lipid A + ADP-L-glycero-beta-D-manno-heptose = an L-alpha-D-Hep-(1-&gt;5)-[alpha-Kdo-(2-&gt;4)]-alpha-Kdo-(2-&gt;6)-lipid A + ADP + H(+)</text>
        <dbReference type="Rhea" id="RHEA:74067"/>
        <dbReference type="ChEBI" id="CHEBI:15378"/>
        <dbReference type="ChEBI" id="CHEBI:61506"/>
        <dbReference type="ChEBI" id="CHEBI:176431"/>
        <dbReference type="ChEBI" id="CHEBI:193068"/>
        <dbReference type="ChEBI" id="CHEBI:456216"/>
        <dbReference type="EC" id="2.4.99.23"/>
    </reaction>
</comment>
<gene>
    <name evidence="13" type="ORF">METZ01_LOCUS3483</name>
</gene>
<dbReference type="GO" id="GO:0005829">
    <property type="term" value="C:cytosol"/>
    <property type="evidence" value="ECO:0007669"/>
    <property type="project" value="TreeGrafter"/>
</dbReference>
<evidence type="ECO:0000313" key="13">
    <source>
        <dbReference type="EMBL" id="SUZ50629.1"/>
    </source>
</evidence>
<dbReference type="Pfam" id="PF01075">
    <property type="entry name" value="Glyco_transf_9"/>
    <property type="match status" value="1"/>
</dbReference>
<organism evidence="13">
    <name type="scientific">marine metagenome</name>
    <dbReference type="NCBI Taxonomy" id="408172"/>
    <lineage>
        <taxon>unclassified sequences</taxon>
        <taxon>metagenomes</taxon>
        <taxon>ecological metagenomes</taxon>
    </lineage>
</organism>
<evidence type="ECO:0000256" key="10">
    <source>
        <dbReference type="ARBA" id="ARBA00044190"/>
    </source>
</evidence>
<evidence type="ECO:0000256" key="7">
    <source>
        <dbReference type="ARBA" id="ARBA00022985"/>
    </source>
</evidence>
<protein>
    <recommendedName>
        <fullName evidence="10">Lipopolysaccharide heptosyltransferase 1</fullName>
        <ecNumber evidence="9">2.4.99.23</ecNumber>
    </recommendedName>
    <alternativeName>
        <fullName evidence="11">ADP-heptose:lipopolysaccharide heptosyltransferase I</fullName>
    </alternativeName>
</protein>
<dbReference type="AlphaFoldDB" id="A0A381N855"/>
<dbReference type="EC" id="2.4.99.23" evidence="9"/>
<evidence type="ECO:0000256" key="2">
    <source>
        <dbReference type="ARBA" id="ARBA00004713"/>
    </source>
</evidence>
<evidence type="ECO:0000256" key="11">
    <source>
        <dbReference type="ARBA" id="ARBA00044330"/>
    </source>
</evidence>
<dbReference type="GO" id="GO:0009244">
    <property type="term" value="P:lipopolysaccharide core region biosynthetic process"/>
    <property type="evidence" value="ECO:0007669"/>
    <property type="project" value="InterPro"/>
</dbReference>